<dbReference type="PROSITE" id="PS01182">
    <property type="entry name" value="GLYCOSYL_HYDROL_F35"/>
    <property type="match status" value="2"/>
</dbReference>
<feature type="signal peptide" evidence="8">
    <location>
        <begin position="1"/>
        <end position="18"/>
    </location>
</feature>
<dbReference type="GO" id="GO:0004565">
    <property type="term" value="F:beta-galactosidase activity"/>
    <property type="evidence" value="ECO:0007669"/>
    <property type="project" value="UniProtKB-EC"/>
</dbReference>
<dbReference type="EC" id="3.2.1.23" evidence="6"/>
<keyword evidence="13" id="KW-1185">Reference proteome</keyword>
<organism evidence="12 13">
    <name type="scientific">Tigriopus californicus</name>
    <name type="common">Marine copepod</name>
    <dbReference type="NCBI Taxonomy" id="6832"/>
    <lineage>
        <taxon>Eukaryota</taxon>
        <taxon>Metazoa</taxon>
        <taxon>Ecdysozoa</taxon>
        <taxon>Arthropoda</taxon>
        <taxon>Crustacea</taxon>
        <taxon>Multicrustacea</taxon>
        <taxon>Hexanauplia</taxon>
        <taxon>Copepoda</taxon>
        <taxon>Harpacticoida</taxon>
        <taxon>Harpacticidae</taxon>
        <taxon>Tigriopus</taxon>
    </lineage>
</organism>
<dbReference type="PRINTS" id="PR00742">
    <property type="entry name" value="GLHYDRLASE35"/>
</dbReference>
<dbReference type="InterPro" id="IPR048913">
    <property type="entry name" value="BetaGal_gal-bd"/>
</dbReference>
<feature type="domain" description="Beta-galactosidase galactose-binding" evidence="11">
    <location>
        <begin position="484"/>
        <end position="542"/>
    </location>
</feature>
<proteinExistence type="inferred from homology"/>
<feature type="domain" description="Beta-galactosidase 1-like first all-beta" evidence="10">
    <location>
        <begin position="990"/>
        <end position="1100"/>
    </location>
</feature>
<keyword evidence="5 6" id="KW-0326">Glycosidase</keyword>
<dbReference type="Gene3D" id="3.20.20.80">
    <property type="entry name" value="Glycosidases"/>
    <property type="match status" value="2"/>
</dbReference>
<evidence type="ECO:0000256" key="3">
    <source>
        <dbReference type="ARBA" id="ARBA00022801"/>
    </source>
</evidence>
<feature type="domain" description="Glycoside hydrolase 35 catalytic" evidence="9">
    <location>
        <begin position="31"/>
        <end position="353"/>
    </location>
</feature>
<dbReference type="Pfam" id="PF21467">
    <property type="entry name" value="BetaGal_gal-bd"/>
    <property type="match status" value="2"/>
</dbReference>
<feature type="chain" id="PRO_5022034057" description="Beta-galactosidase" evidence="8">
    <location>
        <begin position="19"/>
        <end position="1224"/>
    </location>
</feature>
<feature type="domain" description="Glycoside hydrolase 35 catalytic" evidence="9">
    <location>
        <begin position="621"/>
        <end position="943"/>
    </location>
</feature>
<dbReference type="FunFam" id="2.60.120.260:FF:000021">
    <property type="entry name" value="Beta-galactosidase"/>
    <property type="match status" value="1"/>
</dbReference>
<dbReference type="STRING" id="6832.A0A553NX49"/>
<dbReference type="EMBL" id="VCGU01000009">
    <property type="protein sequence ID" value="TRY70000.1"/>
    <property type="molecule type" value="Genomic_DNA"/>
</dbReference>
<dbReference type="SUPFAM" id="SSF49785">
    <property type="entry name" value="Galactose-binding domain-like"/>
    <property type="match status" value="2"/>
</dbReference>
<dbReference type="InterPro" id="IPR048912">
    <property type="entry name" value="BetaGal1-like_ABD1"/>
</dbReference>
<comment type="catalytic activity">
    <reaction evidence="6">
        <text>Hydrolysis of terminal non-reducing beta-D-galactose residues in beta-D-galactosides.</text>
        <dbReference type="EC" id="3.2.1.23"/>
    </reaction>
</comment>
<dbReference type="InterPro" id="IPR017853">
    <property type="entry name" value="GH"/>
</dbReference>
<sequence length="1224" mass="138999">MKFLLPLLFLLALIQVKAQNRTFTIDYDNDTFLKDGKPFRYISGSVHYFRIPRDLWHDRLQKIRAAGFNSIQFVVQWNLHEPQPGQYNFEGRFDVEAFIRMAGDLGLYVILRPGPYICAERNGGGLPFWLYKLHPDIKLRSSDPNFLNYVDKWWDVLMVKMKPLLYKNGGPIIMSQLENEYGSYGLQTGYCDVEYLAHLRDKSWEHFGTDTLLYTTDGDSIDYVRCGRVQGAYATVDFGMGRNVTDSFHVQRLFEPQGPLVNSEYYPGWLDYWNQPHQMADFNMSVKSFEDILETGANVNVYMAHGGTSFAFENGANNPPFQVEPTSYDYDALISEPGDLTDKYFAFKSVIAKYLPIPSIEVNETTPKANYGRVPLNYVTSIFQGPMKFAQNNTNPMTFEDLNQEAGRIGYGAYAKDFKGITSNVTLAGHALQDWSMFTMPLDDGPTLDNQLKRLQALQKTDPKFAQDTLTSFKEAVNNGQGGFWRGTFKIPCSETIANETFLNLPGWSKGVAFLNGFNLGRYWPIVGPQITLYVPSVLLKPACQENSLVIFEQQKPGCDTQNGCWVELVDTPNINGPTPLKPQETITYENCLITQISCHQTGQPNRNNRSFTIDYGMNTFVKDGVPFRYISGSIHYFRVHPNHWEDRLKKIRSAGLNAIQVYVEWNSHEPEPGKFQFEGNQDLERFLELAHKWGLLVILRPGPFIDAERDFGGLPFWLLQKNKQVKLRTADPSFMKPVRSWFKVLFQKLKRLLHQNGGPIIMVQVENEYGSYGQQTGKCDTEYISQLRDITREHLGQEVLLFATDGGGSIDSIRCSKVPGVYSTVDFGPTEDFKDRFHHQRLFEPHGPLVNSEFYTGWLDHWGHPHSQTPSKKVNSVLDAMLKFGANVNLYMIHGGTSFGFGAGSNFPPFQVTPTSYDYDAPISEAGDLTPKYEDLKRVVAKYEAIPDAIQVKNSSKRAYGSIYLKPLGTIFDHVKNLTTFSMGISTNPLTFEELGQAFGFVLYEHRLDHVTTNPVQLEIKGLHDRGYVYVNQELQGILSRSESIFTMPLIIAKGQKLQILVENQGRICFGKNLNDFKGITSAVKLGNNILTNWHMRSIPVSHVSHFDTTPPSLKTKFKSMSFWKGHIKISCPRSSPEDTFLSFQHWSKGLVFVNGFNLGRYWPRLGPQETLYLPGPLLKCGINDVLVLEQEKTPCRFHKGSWLNCNIKSTDSPQINGQTPSV</sequence>
<name>A0A553NX49_TIGCA</name>
<dbReference type="Proteomes" id="UP000318571">
    <property type="component" value="Chromosome 9"/>
</dbReference>
<dbReference type="Gene3D" id="2.60.120.260">
    <property type="entry name" value="Galactose-binding domain-like"/>
    <property type="match status" value="4"/>
</dbReference>
<dbReference type="PANTHER" id="PTHR23421">
    <property type="entry name" value="BETA-GALACTOSIDASE RELATED"/>
    <property type="match status" value="1"/>
</dbReference>
<evidence type="ECO:0000259" key="9">
    <source>
        <dbReference type="Pfam" id="PF01301"/>
    </source>
</evidence>
<dbReference type="InterPro" id="IPR008979">
    <property type="entry name" value="Galactose-bd-like_sf"/>
</dbReference>
<dbReference type="Pfam" id="PF21317">
    <property type="entry name" value="BetaGal_ABD_1"/>
    <property type="match status" value="2"/>
</dbReference>
<dbReference type="InterPro" id="IPR019801">
    <property type="entry name" value="Glyco_hydro_35_CS"/>
</dbReference>
<protein>
    <recommendedName>
        <fullName evidence="6">Beta-galactosidase</fullName>
        <ecNumber evidence="6">3.2.1.23</ecNumber>
    </recommendedName>
</protein>
<evidence type="ECO:0000259" key="10">
    <source>
        <dbReference type="Pfam" id="PF21317"/>
    </source>
</evidence>
<dbReference type="Pfam" id="PF01301">
    <property type="entry name" value="Glyco_hydro_35"/>
    <property type="match status" value="2"/>
</dbReference>
<dbReference type="AlphaFoldDB" id="A0A553NX49"/>
<evidence type="ECO:0000256" key="6">
    <source>
        <dbReference type="RuleBase" id="RU000675"/>
    </source>
</evidence>
<dbReference type="OMA" id="YWRVKDS"/>
<reference evidence="12 13" key="1">
    <citation type="journal article" date="2018" name="Nat. Ecol. Evol.">
        <title>Genomic signatures of mitonuclear coevolution across populations of Tigriopus californicus.</title>
        <authorList>
            <person name="Barreto F.S."/>
            <person name="Watson E.T."/>
            <person name="Lima T.G."/>
            <person name="Willett C.S."/>
            <person name="Edmands S."/>
            <person name="Li W."/>
            <person name="Burton R.S."/>
        </authorList>
    </citation>
    <scope>NUCLEOTIDE SEQUENCE [LARGE SCALE GENOMIC DNA]</scope>
    <source>
        <strain evidence="12 13">San Diego</strain>
    </source>
</reference>
<gene>
    <name evidence="12" type="ORF">TCAL_07337</name>
</gene>
<evidence type="ECO:0000256" key="1">
    <source>
        <dbReference type="ARBA" id="ARBA00009809"/>
    </source>
</evidence>
<dbReference type="InterPro" id="IPR001944">
    <property type="entry name" value="Glycoside_Hdrlase_35"/>
</dbReference>
<dbReference type="GO" id="GO:0005975">
    <property type="term" value="P:carbohydrate metabolic process"/>
    <property type="evidence" value="ECO:0007669"/>
    <property type="project" value="InterPro"/>
</dbReference>
<evidence type="ECO:0000259" key="11">
    <source>
        <dbReference type="Pfam" id="PF21467"/>
    </source>
</evidence>
<evidence type="ECO:0000256" key="4">
    <source>
        <dbReference type="ARBA" id="ARBA00023180"/>
    </source>
</evidence>
<feature type="domain" description="Beta-galactosidase galactose-binding" evidence="11">
    <location>
        <begin position="1123"/>
        <end position="1185"/>
    </location>
</feature>
<comment type="caution">
    <text evidence="12">The sequence shown here is derived from an EMBL/GenBank/DDBJ whole genome shotgun (WGS) entry which is preliminary data.</text>
</comment>
<comment type="similarity">
    <text evidence="1 7">Belongs to the glycosyl hydrolase 35 family.</text>
</comment>
<evidence type="ECO:0000256" key="5">
    <source>
        <dbReference type="ARBA" id="ARBA00023295"/>
    </source>
</evidence>
<evidence type="ECO:0000313" key="12">
    <source>
        <dbReference type="EMBL" id="TRY70000.1"/>
    </source>
</evidence>
<dbReference type="InterPro" id="IPR031330">
    <property type="entry name" value="Gly_Hdrlase_35_cat"/>
</dbReference>
<feature type="domain" description="Beta-galactosidase 1-like first all-beta" evidence="10">
    <location>
        <begin position="405"/>
        <end position="440"/>
    </location>
</feature>
<evidence type="ECO:0000256" key="8">
    <source>
        <dbReference type="SAM" id="SignalP"/>
    </source>
</evidence>
<dbReference type="SUPFAM" id="SSF51445">
    <property type="entry name" value="(Trans)glycosidases"/>
    <property type="match status" value="2"/>
</dbReference>
<dbReference type="FunFam" id="3.20.20.80:FF:000017">
    <property type="entry name" value="Beta-galactosidase"/>
    <property type="match status" value="2"/>
</dbReference>
<keyword evidence="3 6" id="KW-0378">Hydrolase</keyword>
<evidence type="ECO:0000256" key="2">
    <source>
        <dbReference type="ARBA" id="ARBA00022729"/>
    </source>
</evidence>
<keyword evidence="2 8" id="KW-0732">Signal</keyword>
<evidence type="ECO:0000256" key="7">
    <source>
        <dbReference type="RuleBase" id="RU003679"/>
    </source>
</evidence>
<accession>A0A553NX49</accession>
<keyword evidence="4" id="KW-0325">Glycoprotein</keyword>
<evidence type="ECO:0000313" key="13">
    <source>
        <dbReference type="Proteomes" id="UP000318571"/>
    </source>
</evidence>